<keyword evidence="7" id="KW-0812">Transmembrane</keyword>
<keyword evidence="4" id="KW-0677">Repeat</keyword>
<dbReference type="PANTHER" id="PTHR45661">
    <property type="entry name" value="SURFACE ANTIGEN"/>
    <property type="match status" value="1"/>
</dbReference>
<dbReference type="KEGG" id="wei:EQG49_05245"/>
<keyword evidence="2" id="KW-0964">Secreted</keyword>
<dbReference type="NCBIfam" id="TIGR01167">
    <property type="entry name" value="LPXTG_anchor"/>
    <property type="match status" value="1"/>
</dbReference>
<evidence type="ECO:0000256" key="5">
    <source>
        <dbReference type="ARBA" id="ARBA00023088"/>
    </source>
</evidence>
<feature type="compositionally biased region" description="Low complexity" evidence="6">
    <location>
        <begin position="627"/>
        <end position="652"/>
    </location>
</feature>
<sequence length="712" mass="76428">MIKEKESHHNIYKLTEHLNGKHFLYAGLATTTLIGGMGATPLALADKADSNQTELVNKVAPKKNKNKSKKASRTWADGGDTYDFTADDFDVEDGVITGFSQSFFDDYLYTDDCHWDGAVTFPAEFATTITGISNDAFRGSQMRTIDLNALTALETIGEHAFADSYALESVDISNLEHLVTIDAGAFYNCTGLEAVNLSNLPVLEMLGQRMYGDDYYDDDSIIDDSDYYNNSFNWSIPGVFQSCENIKSVTFDGLSALRAIPNQLFYDCINIETITFNNLAKLKNIETNSITGTTGLKTLTLTNLPNLVHIDSYIYYPNWDYGNLNQIIIGNVNSALIVEAMAFELPAPGGIVIPVDGVTDLQSAQKFMPAINGTGANSGNLLGNEKWHIGSAISYKFIDQDGQVITAGIDNTPVKAFTISGKVGSKYDLPKLPTIAGYGNPALVSGTETGTFGYGLQEVVYQYQAATASIMIYRVDTNDKNLVEPETVTGFANDTLDLDDKQLAINGYDFQELNISTLSRAVGAYTWQAAPDSVGKSLTLGANAGRSYKFVYAKTATPAPTPDQNNSNTNNNNTTTNNNSSTGSSASSSSEKPAASSSSTTSSSTSGKNDNSKATSSSTQDPNALPSTGGNSTGTSGIGNNRTTTSRSSNTRYIPLSTDTPHNMPTSIRSKYHGKSLPQSGVIVNRVLPAIGAIALASVIGLYAISKKKRKY</sequence>
<evidence type="ECO:0000256" key="4">
    <source>
        <dbReference type="ARBA" id="ARBA00022737"/>
    </source>
</evidence>
<keyword evidence="11" id="KW-1185">Reference proteome</keyword>
<dbReference type="AlphaFoldDB" id="A0A4V1AIL3"/>
<evidence type="ECO:0000313" key="10">
    <source>
        <dbReference type="EMBL" id="QBO35905.1"/>
    </source>
</evidence>
<keyword evidence="5" id="KW-0572">Peptidoglycan-anchor</keyword>
<keyword evidence="1" id="KW-0134">Cell wall</keyword>
<dbReference type="Pfam" id="PF00746">
    <property type="entry name" value="Gram_pos_anchor"/>
    <property type="match status" value="1"/>
</dbReference>
<dbReference type="Proteomes" id="UP000292886">
    <property type="component" value="Chromosome"/>
</dbReference>
<feature type="compositionally biased region" description="Polar residues" evidence="6">
    <location>
        <begin position="657"/>
        <end position="669"/>
    </location>
</feature>
<feature type="region of interest" description="Disordered" evidence="6">
    <location>
        <begin position="556"/>
        <end position="673"/>
    </location>
</feature>
<evidence type="ECO:0000256" key="3">
    <source>
        <dbReference type="ARBA" id="ARBA00022729"/>
    </source>
</evidence>
<dbReference type="Gene3D" id="3.80.10.10">
    <property type="entry name" value="Ribonuclease Inhibitor"/>
    <property type="match status" value="2"/>
</dbReference>
<reference evidence="11" key="1">
    <citation type="submission" date="2019-03" db="EMBL/GenBank/DDBJ databases">
        <title>Weissella sp. 26KH-42 Genome sequencing.</title>
        <authorList>
            <person name="Heo J."/>
            <person name="Kim S.-J."/>
            <person name="Kim J.-S."/>
            <person name="Hong S.-B."/>
            <person name="Kwon S.-W."/>
        </authorList>
    </citation>
    <scope>NUCLEOTIDE SEQUENCE [LARGE SCALE GENOMIC DNA]</scope>
    <source>
        <strain evidence="11">26KH-42</strain>
    </source>
</reference>
<dbReference type="OrthoDB" id="2456723at2"/>
<dbReference type="Pfam" id="PF06458">
    <property type="entry name" value="MucBP"/>
    <property type="match status" value="2"/>
</dbReference>
<dbReference type="SUPFAM" id="SSF52058">
    <property type="entry name" value="L domain-like"/>
    <property type="match status" value="1"/>
</dbReference>
<organism evidence="10 11">
    <name type="scientific">Periweissella cryptocerci</name>
    <dbReference type="NCBI Taxonomy" id="2506420"/>
    <lineage>
        <taxon>Bacteria</taxon>
        <taxon>Bacillati</taxon>
        <taxon>Bacillota</taxon>
        <taxon>Bacilli</taxon>
        <taxon>Lactobacillales</taxon>
        <taxon>Lactobacillaceae</taxon>
        <taxon>Periweissella</taxon>
    </lineage>
</organism>
<dbReference type="Pfam" id="PF13306">
    <property type="entry name" value="LRR_5"/>
    <property type="match status" value="2"/>
</dbReference>
<keyword evidence="3" id="KW-0732">Signal</keyword>
<feature type="transmembrane region" description="Helical" evidence="7">
    <location>
        <begin position="687"/>
        <end position="705"/>
    </location>
</feature>
<dbReference type="Gene3D" id="3.10.20.320">
    <property type="entry name" value="Putative peptidoglycan bound protein (lpxtg motif)"/>
    <property type="match status" value="1"/>
</dbReference>
<keyword evidence="7" id="KW-0472">Membrane</keyword>
<evidence type="ECO:0000256" key="7">
    <source>
        <dbReference type="SAM" id="Phobius"/>
    </source>
</evidence>
<dbReference type="EMBL" id="CP037940">
    <property type="protein sequence ID" value="QBO35905.1"/>
    <property type="molecule type" value="Genomic_DNA"/>
</dbReference>
<protein>
    <submittedName>
        <fullName evidence="10">LPXTG cell wall anchor domain-containing protein</fullName>
    </submittedName>
</protein>
<evidence type="ECO:0000256" key="2">
    <source>
        <dbReference type="ARBA" id="ARBA00022525"/>
    </source>
</evidence>
<dbReference type="InterPro" id="IPR032675">
    <property type="entry name" value="LRR_dom_sf"/>
</dbReference>
<dbReference type="InterPro" id="IPR026906">
    <property type="entry name" value="LRR_5"/>
</dbReference>
<accession>A0A4V1AIL3</accession>
<dbReference type="PANTHER" id="PTHR45661:SF3">
    <property type="entry name" value="IG-LIKE DOMAIN-CONTAINING PROTEIN"/>
    <property type="match status" value="1"/>
</dbReference>
<feature type="domain" description="MucBP" evidence="9">
    <location>
        <begin position="396"/>
        <end position="464"/>
    </location>
</feature>
<gene>
    <name evidence="10" type="ORF">EQG49_05245</name>
</gene>
<dbReference type="RefSeq" id="WP_133362984.1">
    <property type="nucleotide sequence ID" value="NZ_CP037940.1"/>
</dbReference>
<evidence type="ECO:0000256" key="1">
    <source>
        <dbReference type="ARBA" id="ARBA00022512"/>
    </source>
</evidence>
<keyword evidence="7" id="KW-1133">Transmembrane helix</keyword>
<feature type="compositionally biased region" description="Polar residues" evidence="6">
    <location>
        <begin position="614"/>
        <end position="626"/>
    </location>
</feature>
<name>A0A4V1AIL3_9LACO</name>
<dbReference type="InterPro" id="IPR053139">
    <property type="entry name" value="Surface_bspA-like"/>
</dbReference>
<evidence type="ECO:0000313" key="11">
    <source>
        <dbReference type="Proteomes" id="UP000292886"/>
    </source>
</evidence>
<feature type="domain" description="MucBP" evidence="9">
    <location>
        <begin position="471"/>
        <end position="514"/>
    </location>
</feature>
<dbReference type="InterPro" id="IPR019931">
    <property type="entry name" value="LPXTG_anchor"/>
</dbReference>
<feature type="domain" description="Gram-positive cocci surface proteins LPxTG" evidence="8">
    <location>
        <begin position="675"/>
        <end position="710"/>
    </location>
</feature>
<dbReference type="InterPro" id="IPR009459">
    <property type="entry name" value="MucBP_dom"/>
</dbReference>
<feature type="compositionally biased region" description="Low complexity" evidence="6">
    <location>
        <begin position="565"/>
        <end position="613"/>
    </location>
</feature>
<evidence type="ECO:0000259" key="9">
    <source>
        <dbReference type="Pfam" id="PF06458"/>
    </source>
</evidence>
<evidence type="ECO:0000259" key="8">
    <source>
        <dbReference type="Pfam" id="PF00746"/>
    </source>
</evidence>
<evidence type="ECO:0000256" key="6">
    <source>
        <dbReference type="SAM" id="MobiDB-lite"/>
    </source>
</evidence>
<proteinExistence type="predicted"/>